<gene>
    <name evidence="8" type="ORF">KDM89_06065</name>
</gene>
<keyword evidence="4 7" id="KW-1133">Transmembrane helix</keyword>
<dbReference type="GO" id="GO:0016020">
    <property type="term" value="C:membrane"/>
    <property type="evidence" value="ECO:0007669"/>
    <property type="project" value="UniProtKB-SubCell"/>
</dbReference>
<evidence type="ECO:0000256" key="5">
    <source>
        <dbReference type="ARBA" id="ARBA00023136"/>
    </source>
</evidence>
<dbReference type="PANTHER" id="PTHR45724">
    <property type="entry name" value="AQUAPORIN NIP2-1"/>
    <property type="match status" value="1"/>
</dbReference>
<dbReference type="Proteomes" id="UP000680067">
    <property type="component" value="Unassembled WGS sequence"/>
</dbReference>
<dbReference type="Gene3D" id="1.20.1080.10">
    <property type="entry name" value="Glycerol uptake facilitator protein"/>
    <property type="match status" value="1"/>
</dbReference>
<evidence type="ECO:0000313" key="9">
    <source>
        <dbReference type="Proteomes" id="UP000680067"/>
    </source>
</evidence>
<feature type="transmembrane region" description="Helical" evidence="7">
    <location>
        <begin position="194"/>
        <end position="215"/>
    </location>
</feature>
<dbReference type="InterPro" id="IPR034294">
    <property type="entry name" value="Aquaporin_transptr"/>
</dbReference>
<dbReference type="AlphaFoldDB" id="A0A941DPF8"/>
<keyword evidence="3 6" id="KW-0812">Transmembrane</keyword>
<evidence type="ECO:0000313" key="8">
    <source>
        <dbReference type="EMBL" id="MBR7781696.1"/>
    </source>
</evidence>
<dbReference type="RefSeq" id="WP_212687043.1">
    <property type="nucleotide sequence ID" value="NZ_JAGSPN010000003.1"/>
</dbReference>
<keyword evidence="2 6" id="KW-0813">Transport</keyword>
<dbReference type="SUPFAM" id="SSF81338">
    <property type="entry name" value="Aquaporin-like"/>
    <property type="match status" value="1"/>
</dbReference>
<proteinExistence type="inferred from homology"/>
<evidence type="ECO:0000256" key="6">
    <source>
        <dbReference type="RuleBase" id="RU000477"/>
    </source>
</evidence>
<evidence type="ECO:0000256" key="1">
    <source>
        <dbReference type="ARBA" id="ARBA00004141"/>
    </source>
</evidence>
<dbReference type="InterPro" id="IPR000425">
    <property type="entry name" value="MIP"/>
</dbReference>
<evidence type="ECO:0000256" key="3">
    <source>
        <dbReference type="ARBA" id="ARBA00022692"/>
    </source>
</evidence>
<keyword evidence="9" id="KW-1185">Reference proteome</keyword>
<evidence type="ECO:0000256" key="4">
    <source>
        <dbReference type="ARBA" id="ARBA00022989"/>
    </source>
</evidence>
<evidence type="ECO:0000256" key="2">
    <source>
        <dbReference type="ARBA" id="ARBA00022448"/>
    </source>
</evidence>
<dbReference type="PANTHER" id="PTHR45724:SF13">
    <property type="entry name" value="AQUAPORIN NIP1-1-RELATED"/>
    <property type="match status" value="1"/>
</dbReference>
<name>A0A941DPF8_9BURK</name>
<sequence>MGSVKRLVAEGLGTAFLLAVVVGSGIMAEGLAGGNIAIALLANAIATGCGLIALILMFGAISGAHFNPVVSLSEAWLGNLPRNEVLPYIAIQIAGAFAGVAMAHSMFGEPAFFASEHVRTGWSQWWSEFVATFGLIAVIISTSRTRPGVTPIAVAAYITSAYWFTASTSFANPAVTLARAASNTFAGIRPADTLGFIVAQLAGAMVATILFNWLYPATPKATVTATVETN</sequence>
<keyword evidence="5 7" id="KW-0472">Membrane</keyword>
<comment type="similarity">
    <text evidence="6">Belongs to the MIP/aquaporin (TC 1.A.8) family.</text>
</comment>
<comment type="subcellular location">
    <subcellularLocation>
        <location evidence="1">Membrane</location>
        <topology evidence="1">Multi-pass membrane protein</topology>
    </subcellularLocation>
</comment>
<dbReference type="Pfam" id="PF00230">
    <property type="entry name" value="MIP"/>
    <property type="match status" value="1"/>
</dbReference>
<feature type="transmembrane region" description="Helical" evidence="7">
    <location>
        <begin position="38"/>
        <end position="64"/>
    </location>
</feature>
<comment type="caution">
    <text evidence="8">The sequence shown here is derived from an EMBL/GenBank/DDBJ whole genome shotgun (WGS) entry which is preliminary data.</text>
</comment>
<accession>A0A941DPF8</accession>
<evidence type="ECO:0000256" key="7">
    <source>
        <dbReference type="SAM" id="Phobius"/>
    </source>
</evidence>
<organism evidence="8 9">
    <name type="scientific">Undibacterium luofuense</name>
    <dbReference type="NCBI Taxonomy" id="2828733"/>
    <lineage>
        <taxon>Bacteria</taxon>
        <taxon>Pseudomonadati</taxon>
        <taxon>Pseudomonadota</taxon>
        <taxon>Betaproteobacteria</taxon>
        <taxon>Burkholderiales</taxon>
        <taxon>Oxalobacteraceae</taxon>
        <taxon>Undibacterium</taxon>
    </lineage>
</organism>
<dbReference type="InterPro" id="IPR023271">
    <property type="entry name" value="Aquaporin-like"/>
</dbReference>
<feature type="transmembrane region" description="Helical" evidence="7">
    <location>
        <begin position="125"/>
        <end position="142"/>
    </location>
</feature>
<dbReference type="PRINTS" id="PR00783">
    <property type="entry name" value="MINTRINSICP"/>
</dbReference>
<protein>
    <submittedName>
        <fullName evidence="8">Aquaporin family protein</fullName>
    </submittedName>
</protein>
<feature type="transmembrane region" description="Helical" evidence="7">
    <location>
        <begin position="85"/>
        <end position="105"/>
    </location>
</feature>
<feature type="transmembrane region" description="Helical" evidence="7">
    <location>
        <begin position="154"/>
        <end position="174"/>
    </location>
</feature>
<dbReference type="GO" id="GO:0015267">
    <property type="term" value="F:channel activity"/>
    <property type="evidence" value="ECO:0007669"/>
    <property type="project" value="InterPro"/>
</dbReference>
<reference evidence="8" key="1">
    <citation type="submission" date="2021-04" db="EMBL/GenBank/DDBJ databases">
        <title>novel species isolated from subtropical streams in China.</title>
        <authorList>
            <person name="Lu H."/>
        </authorList>
    </citation>
    <scope>NUCLEOTIDE SEQUENCE</scope>
    <source>
        <strain evidence="8">LFS511W</strain>
    </source>
</reference>
<dbReference type="EMBL" id="JAGSPN010000003">
    <property type="protein sequence ID" value="MBR7781696.1"/>
    <property type="molecule type" value="Genomic_DNA"/>
</dbReference>